<evidence type="ECO:0000313" key="1">
    <source>
        <dbReference type="EnsemblPlants" id="AVESA.00010b.r2.4AG0653760.1.CDS"/>
    </source>
</evidence>
<protein>
    <submittedName>
        <fullName evidence="1">Uncharacterized protein</fullName>
    </submittedName>
</protein>
<evidence type="ECO:0000313" key="2">
    <source>
        <dbReference type="Proteomes" id="UP001732700"/>
    </source>
</evidence>
<reference evidence="1" key="2">
    <citation type="submission" date="2025-09" db="UniProtKB">
        <authorList>
            <consortium name="EnsemblPlants"/>
        </authorList>
    </citation>
    <scope>IDENTIFICATION</scope>
</reference>
<dbReference type="EnsemblPlants" id="AVESA.00010b.r2.4AG0653760.1">
    <property type="protein sequence ID" value="AVESA.00010b.r2.4AG0653760.1.CDS"/>
    <property type="gene ID" value="AVESA.00010b.r2.4AG0653760"/>
</dbReference>
<name>A0ACD5WNK5_AVESA</name>
<accession>A0ACD5WNK5</accession>
<organism evidence="1 2">
    <name type="scientific">Avena sativa</name>
    <name type="common">Oat</name>
    <dbReference type="NCBI Taxonomy" id="4498"/>
    <lineage>
        <taxon>Eukaryota</taxon>
        <taxon>Viridiplantae</taxon>
        <taxon>Streptophyta</taxon>
        <taxon>Embryophyta</taxon>
        <taxon>Tracheophyta</taxon>
        <taxon>Spermatophyta</taxon>
        <taxon>Magnoliopsida</taxon>
        <taxon>Liliopsida</taxon>
        <taxon>Poales</taxon>
        <taxon>Poaceae</taxon>
        <taxon>BOP clade</taxon>
        <taxon>Pooideae</taxon>
        <taxon>Poodae</taxon>
        <taxon>Poeae</taxon>
        <taxon>Poeae Chloroplast Group 1 (Aveneae type)</taxon>
        <taxon>Aveninae</taxon>
        <taxon>Avena</taxon>
    </lineage>
</organism>
<dbReference type="Proteomes" id="UP001732700">
    <property type="component" value="Chromosome 4A"/>
</dbReference>
<proteinExistence type="predicted"/>
<reference evidence="1" key="1">
    <citation type="submission" date="2021-05" db="EMBL/GenBank/DDBJ databases">
        <authorList>
            <person name="Scholz U."/>
            <person name="Mascher M."/>
            <person name="Fiebig A."/>
        </authorList>
    </citation>
    <scope>NUCLEOTIDE SEQUENCE [LARGE SCALE GENOMIC DNA]</scope>
</reference>
<keyword evidence="2" id="KW-1185">Reference proteome</keyword>
<sequence length="524" mass="58049">MEFNKNAYSMAVLLGLASLLLLRFLVVIGKKKNTSSRLPPSPTAIPFFGHLHLLDKPFHAALSRLAARHGPVFSLRLGSRSAVVVSSPAYAKECFTEHDVTFAARPDLPSLTLISKDYGSVLSTLSHGPQWRALRLVAAVHLLSAHRVNCMAGVISAEVRAMVARLRRSSVASPRVQLRRRLFELSLSVLMETIADTKTTLANSDDDVDYTEAGTDMSMEAREFKKEADAINQYLGTTNLWDYLPFLEWFDMSGAKKKVLAAMGRQDAFMQRLIDSERRKMLDHADANGGEKKSMISVLLSLQKKEPEVYTDKMIIGLCLNLFTAGTGTSSITVEWAMSLLLNHPSVLKKAQAEIEASVGTSRLVTAEDVPHLTYLRCIINETLRLYPPVPLLLPHQSTADCKVGGYHIPKDTMMMVNAYAVHRDPTMWENPNEFRPERFEDGKAEGLVLMPFGMGRRKCPGETMALRVVGLVLASLIQCFDWDRVDGVQVDMTEGEGISFSAPKAVPFQAICKPRTAMIDVLP</sequence>